<dbReference type="Proteomes" id="UP001597387">
    <property type="component" value="Unassembled WGS sequence"/>
</dbReference>
<feature type="compositionally biased region" description="Basic and acidic residues" evidence="1">
    <location>
        <begin position="68"/>
        <end position="120"/>
    </location>
</feature>
<gene>
    <name evidence="3" type="ORF">ACFSJU_13175</name>
</gene>
<dbReference type="InterPro" id="IPR025295">
    <property type="entry name" value="eCIS_core_dom"/>
</dbReference>
<name>A0ABW4ZNC1_9SPHI</name>
<protein>
    <submittedName>
        <fullName evidence="3">DUF4157 domain-containing protein</fullName>
    </submittedName>
</protein>
<reference evidence="4" key="1">
    <citation type="journal article" date="2019" name="Int. J. Syst. Evol. Microbiol.">
        <title>The Global Catalogue of Microorganisms (GCM) 10K type strain sequencing project: providing services to taxonomists for standard genome sequencing and annotation.</title>
        <authorList>
            <consortium name="The Broad Institute Genomics Platform"/>
            <consortium name="The Broad Institute Genome Sequencing Center for Infectious Disease"/>
            <person name="Wu L."/>
            <person name="Ma J."/>
        </authorList>
    </citation>
    <scope>NUCLEOTIDE SEQUENCE [LARGE SCALE GENOMIC DNA]</scope>
    <source>
        <strain evidence="4">KCTC 42217</strain>
    </source>
</reference>
<sequence>MKISPRYIRRRSKSTSRESNFFQKDNTSEQSFFGESAPESFFQQSPAALQRKCADCEEEDKSVKRKSQAKEEEEKKLQRKGEEKKEDEEKLQRMPEKKEEEEKLQKKSEPKKEEENEKIQKKQAGAQTSTAAKTSSYLNTLSSKGSVLPNSALQFFGQKMGRDFSQVRIHTGADAETSTKEVNAKAYAYQNHIVFNQGEYSPSTREGKKLLAHELVHTVQQKGAAHKKKEKNVVRKP</sequence>
<feature type="domain" description="eCIS core" evidence="2">
    <location>
        <begin position="148"/>
        <end position="224"/>
    </location>
</feature>
<dbReference type="RefSeq" id="WP_255901027.1">
    <property type="nucleotide sequence ID" value="NZ_JAFMZO010000002.1"/>
</dbReference>
<evidence type="ECO:0000313" key="3">
    <source>
        <dbReference type="EMBL" id="MFD2163352.1"/>
    </source>
</evidence>
<feature type="region of interest" description="Disordered" evidence="1">
    <location>
        <begin position="1"/>
        <end position="134"/>
    </location>
</feature>
<accession>A0ABW4ZNC1</accession>
<feature type="compositionally biased region" description="Polar residues" evidence="1">
    <location>
        <begin position="125"/>
        <end position="134"/>
    </location>
</feature>
<evidence type="ECO:0000313" key="4">
    <source>
        <dbReference type="Proteomes" id="UP001597387"/>
    </source>
</evidence>
<evidence type="ECO:0000259" key="2">
    <source>
        <dbReference type="Pfam" id="PF13699"/>
    </source>
</evidence>
<evidence type="ECO:0000256" key="1">
    <source>
        <dbReference type="SAM" id="MobiDB-lite"/>
    </source>
</evidence>
<dbReference type="Pfam" id="PF13699">
    <property type="entry name" value="eCIS_core"/>
    <property type="match status" value="1"/>
</dbReference>
<organism evidence="3 4">
    <name type="scientific">Paradesertivirga mongoliensis</name>
    <dbReference type="NCBI Taxonomy" id="2100740"/>
    <lineage>
        <taxon>Bacteria</taxon>
        <taxon>Pseudomonadati</taxon>
        <taxon>Bacteroidota</taxon>
        <taxon>Sphingobacteriia</taxon>
        <taxon>Sphingobacteriales</taxon>
        <taxon>Sphingobacteriaceae</taxon>
        <taxon>Paradesertivirga</taxon>
    </lineage>
</organism>
<keyword evidence="4" id="KW-1185">Reference proteome</keyword>
<dbReference type="EMBL" id="JBHUHZ010000002">
    <property type="protein sequence ID" value="MFD2163352.1"/>
    <property type="molecule type" value="Genomic_DNA"/>
</dbReference>
<feature type="compositionally biased region" description="Polar residues" evidence="1">
    <location>
        <begin position="17"/>
        <end position="33"/>
    </location>
</feature>
<proteinExistence type="predicted"/>
<comment type="caution">
    <text evidence="3">The sequence shown here is derived from an EMBL/GenBank/DDBJ whole genome shotgun (WGS) entry which is preliminary data.</text>
</comment>